<proteinExistence type="predicted"/>
<sequence>MDPETQLLSIQRWLMFISLLLIVQTYYMTLSNYSIFSGVLLPLLGMLGFFVVVWFGLTFVQ</sequence>
<dbReference type="AlphaFoldDB" id="M0HFF4"/>
<dbReference type="EMBL" id="AOLK01000022">
    <property type="protein sequence ID" value="ELZ82498.1"/>
    <property type="molecule type" value="Genomic_DNA"/>
</dbReference>
<evidence type="ECO:0000313" key="2">
    <source>
        <dbReference type="EMBL" id="ELZ82498.1"/>
    </source>
</evidence>
<reference evidence="2 3" key="1">
    <citation type="journal article" date="2014" name="PLoS Genet.">
        <title>Phylogenetically driven sequencing of extremely halophilic archaea reveals strategies for static and dynamic osmo-response.</title>
        <authorList>
            <person name="Becker E.A."/>
            <person name="Seitzer P.M."/>
            <person name="Tritt A."/>
            <person name="Larsen D."/>
            <person name="Krusor M."/>
            <person name="Yao A.I."/>
            <person name="Wu D."/>
            <person name="Madern D."/>
            <person name="Eisen J.A."/>
            <person name="Darling A.E."/>
            <person name="Facciotti M.T."/>
        </authorList>
    </citation>
    <scope>NUCLEOTIDE SEQUENCE [LARGE SCALE GENOMIC DNA]</scope>
    <source>
        <strain evidence="2 3">ATCC BAA-1513</strain>
    </source>
</reference>
<protein>
    <submittedName>
        <fullName evidence="2">Uncharacterized protein</fullName>
    </submittedName>
</protein>
<evidence type="ECO:0000256" key="1">
    <source>
        <dbReference type="SAM" id="Phobius"/>
    </source>
</evidence>
<gene>
    <name evidence="2" type="ORF">C453_15473</name>
</gene>
<keyword evidence="1" id="KW-1133">Transmembrane helix</keyword>
<keyword evidence="1" id="KW-0812">Transmembrane</keyword>
<feature type="transmembrane region" description="Helical" evidence="1">
    <location>
        <begin position="35"/>
        <end position="60"/>
    </location>
</feature>
<keyword evidence="3" id="KW-1185">Reference proteome</keyword>
<accession>M0HFF4</accession>
<keyword evidence="1" id="KW-0472">Membrane</keyword>
<dbReference type="STRING" id="1230453.C453_15473"/>
<evidence type="ECO:0000313" key="3">
    <source>
        <dbReference type="Proteomes" id="UP000011612"/>
    </source>
</evidence>
<comment type="caution">
    <text evidence="2">The sequence shown here is derived from an EMBL/GenBank/DDBJ whole genome shotgun (WGS) entry which is preliminary data.</text>
</comment>
<organism evidence="2 3">
    <name type="scientific">Haloferax elongans ATCC BAA-1513</name>
    <dbReference type="NCBI Taxonomy" id="1230453"/>
    <lineage>
        <taxon>Archaea</taxon>
        <taxon>Methanobacteriati</taxon>
        <taxon>Methanobacteriota</taxon>
        <taxon>Stenosarchaea group</taxon>
        <taxon>Halobacteria</taxon>
        <taxon>Halobacteriales</taxon>
        <taxon>Haloferacaceae</taxon>
        <taxon>Haloferax</taxon>
    </lineage>
</organism>
<feature type="transmembrane region" description="Helical" evidence="1">
    <location>
        <begin position="12"/>
        <end position="29"/>
    </location>
</feature>
<name>M0HFF4_HALEO</name>
<dbReference type="RefSeq" id="WP_008325802.1">
    <property type="nucleotide sequence ID" value="NZ_AOLK01000022.1"/>
</dbReference>
<dbReference type="PATRIC" id="fig|1230453.4.peg.3078"/>
<dbReference type="OrthoDB" id="290064at2157"/>
<dbReference type="Proteomes" id="UP000011612">
    <property type="component" value="Unassembled WGS sequence"/>
</dbReference>